<evidence type="ECO:0000256" key="12">
    <source>
        <dbReference type="ARBA" id="ARBA00023289"/>
    </source>
</evidence>
<dbReference type="InterPro" id="IPR043972">
    <property type="entry name" value="FUZ/MON1/HPS1_longin_1"/>
</dbReference>
<evidence type="ECO:0000256" key="13">
    <source>
        <dbReference type="RuleBase" id="RU004973"/>
    </source>
</evidence>
<dbReference type="Pfam" id="PF00631">
    <property type="entry name" value="G-gamma"/>
    <property type="match status" value="1"/>
</dbReference>
<evidence type="ECO:0000256" key="2">
    <source>
        <dbReference type="ARBA" id="ARBA00004342"/>
    </source>
</evidence>
<evidence type="ECO:0000256" key="3">
    <source>
        <dbReference type="ARBA" id="ARBA00007431"/>
    </source>
</evidence>
<keyword evidence="12" id="KW-0636">Prenylation</keyword>
<comment type="subunit">
    <text evidence="13">G proteins are composed of 3 units; alpha, beta and gamma.</text>
</comment>
<dbReference type="GO" id="GO:0007186">
    <property type="term" value="P:G protein-coupled receptor signaling pathway"/>
    <property type="evidence" value="ECO:0007669"/>
    <property type="project" value="InterPro"/>
</dbReference>
<evidence type="ECO:0000256" key="1">
    <source>
        <dbReference type="ARBA" id="ARBA00004245"/>
    </source>
</evidence>
<keyword evidence="10 13" id="KW-0807">Transducer</keyword>
<dbReference type="EMBL" id="CADEAL010002068">
    <property type="protein sequence ID" value="CAB1437781.1"/>
    <property type="molecule type" value="Genomic_DNA"/>
</dbReference>
<dbReference type="InterPro" id="IPR043971">
    <property type="entry name" value="FUZ/MON1/HPS1_longin_2"/>
</dbReference>
<evidence type="ECO:0000256" key="9">
    <source>
        <dbReference type="ARBA" id="ARBA00023212"/>
    </source>
</evidence>
<dbReference type="Pfam" id="PF19038">
    <property type="entry name" value="Fuz_longin_3"/>
    <property type="match status" value="1"/>
</dbReference>
<keyword evidence="16" id="KW-1185">Reference proteome</keyword>
<dbReference type="GO" id="GO:1905515">
    <property type="term" value="P:non-motile cilium assembly"/>
    <property type="evidence" value="ECO:0007669"/>
    <property type="project" value="TreeGrafter"/>
</dbReference>
<reference evidence="15" key="1">
    <citation type="submission" date="2020-03" db="EMBL/GenBank/DDBJ databases">
        <authorList>
            <person name="Weist P."/>
        </authorList>
    </citation>
    <scope>NUCLEOTIDE SEQUENCE</scope>
</reference>
<organism evidence="15 16">
    <name type="scientific">Pleuronectes platessa</name>
    <name type="common">European plaice</name>
    <dbReference type="NCBI Taxonomy" id="8262"/>
    <lineage>
        <taxon>Eukaryota</taxon>
        <taxon>Metazoa</taxon>
        <taxon>Chordata</taxon>
        <taxon>Craniata</taxon>
        <taxon>Vertebrata</taxon>
        <taxon>Euteleostomi</taxon>
        <taxon>Actinopterygii</taxon>
        <taxon>Neopterygii</taxon>
        <taxon>Teleostei</taxon>
        <taxon>Neoteleostei</taxon>
        <taxon>Acanthomorphata</taxon>
        <taxon>Carangaria</taxon>
        <taxon>Pleuronectiformes</taxon>
        <taxon>Pleuronectoidei</taxon>
        <taxon>Pleuronectidae</taxon>
        <taxon>Pleuronectes</taxon>
    </lineage>
</organism>
<dbReference type="SMART" id="SM01224">
    <property type="entry name" value="G_gamma"/>
    <property type="match status" value="1"/>
</dbReference>
<sequence length="561" mass="61293">MSSSSNLVAMKKVVQQLRFEASINRVKVSQAAADLQQFCLQNALQDPLLTGVSSSTNPFRPQKVCSFFASSGALPSHIAARPAECNRPLRLRRMNHGTTLLWNRRCGQLGLLGCVVLTELRRHDATPEPALAPPLVAANILEMMLQDGSTHLLCLTASSGVPLFTRGAPRQLPFPVIGSLNGVHMFGGGQGVVLSSCETEGGGKVVWRVFRDSVMLIAVSGGGSSSKEEEARLQRLLEDVWSCMVLVLGQDELTNMRNVERLKRDLRSCFSLIDQLLEERQQGILGNLTHCADSLLPPNPALLQQAVDGFAQAADSEFGCLLVHGRIAAATEKWWRLAPQEVVLLSAVIRSLSASGSASCDYPVFLPHGSPTVAHRLLRFQLLPGVDVCVLAESELVGLFWSPLVEALRDCLALGKRCMPTSVSLRPDVLALLLINRDTRRSVSCVRTHPLPSDPPLPSEARCWELLKLLYIFSSTRYFSQEEALCVSPEERSQRGNTEDFVLGFSHQPLQCYSVTDECKSYGLQTAQHQLFLLMPPSVPTFALRSVATQTLSDIVAATGF</sequence>
<dbReference type="GO" id="GO:0016192">
    <property type="term" value="P:vesicle-mediated transport"/>
    <property type="evidence" value="ECO:0007669"/>
    <property type="project" value="InterPro"/>
</dbReference>
<comment type="caution">
    <text evidence="15">The sequence shown here is derived from an EMBL/GenBank/DDBJ whole genome shotgun (WGS) entry which is preliminary data.</text>
</comment>
<keyword evidence="7" id="KW-0963">Cytoplasm</keyword>
<dbReference type="CDD" id="cd00068">
    <property type="entry name" value="GGL"/>
    <property type="match status" value="1"/>
</dbReference>
<keyword evidence="11 13" id="KW-0449">Lipoprotein</keyword>
<evidence type="ECO:0000256" key="8">
    <source>
        <dbReference type="ARBA" id="ARBA00023136"/>
    </source>
</evidence>
<comment type="subcellular location">
    <subcellularLocation>
        <location evidence="2 13">Cell membrane</location>
        <topology evidence="2 13">Lipid-anchor</topology>
        <orientation evidence="2 13">Cytoplasmic side</orientation>
    </subcellularLocation>
    <subcellularLocation>
        <location evidence="1">Cytoplasm</location>
        <location evidence="1">Cytoskeleton</location>
    </subcellularLocation>
</comment>
<evidence type="ECO:0000256" key="4">
    <source>
        <dbReference type="ARBA" id="ARBA00008550"/>
    </source>
</evidence>
<proteinExistence type="inferred from homology"/>
<dbReference type="InterPro" id="IPR015898">
    <property type="entry name" value="G-protein_gamma-like_dom"/>
</dbReference>
<keyword evidence="6" id="KW-0488">Methylation</keyword>
<dbReference type="InterPro" id="IPR043970">
    <property type="entry name" value="FUZ/MON1/HPS1_longin_3"/>
</dbReference>
<keyword evidence="8 13" id="KW-0472">Membrane</keyword>
<comment type="function">
    <text evidence="13">Guanine nucleotide-binding proteins (G proteins) are involved as a modulator or transducer in various transmembrane signaling systems. The beta and gamma chains are required for the GTPase activity, for replacement of GDP by GTP, and for G protein-effector interaction.</text>
</comment>
<evidence type="ECO:0000256" key="5">
    <source>
        <dbReference type="ARBA" id="ARBA00022475"/>
    </source>
</evidence>
<feature type="domain" description="G protein gamma" evidence="14">
    <location>
        <begin position="3"/>
        <end position="68"/>
    </location>
</feature>
<dbReference type="FunFam" id="4.10.260.10:FF:000001">
    <property type="entry name" value="Guanine nucleotide-binding protein subunit gamma"/>
    <property type="match status" value="1"/>
</dbReference>
<dbReference type="AlphaFoldDB" id="A0A9N7UWT1"/>
<dbReference type="GO" id="GO:0005834">
    <property type="term" value="C:heterotrimeric G-protein complex"/>
    <property type="evidence" value="ECO:0007669"/>
    <property type="project" value="InterPro"/>
</dbReference>
<gene>
    <name evidence="15" type="ORF">PLEPLA_LOCUS25792</name>
</gene>
<evidence type="ECO:0000256" key="6">
    <source>
        <dbReference type="ARBA" id="ARBA00022481"/>
    </source>
</evidence>
<dbReference type="PROSITE" id="PS50058">
    <property type="entry name" value="G_PROTEIN_GAMMA"/>
    <property type="match status" value="1"/>
</dbReference>
<evidence type="ECO:0000313" key="16">
    <source>
        <dbReference type="Proteomes" id="UP001153269"/>
    </source>
</evidence>
<evidence type="ECO:0000256" key="11">
    <source>
        <dbReference type="ARBA" id="ARBA00023288"/>
    </source>
</evidence>
<dbReference type="Proteomes" id="UP001153269">
    <property type="component" value="Unassembled WGS sequence"/>
</dbReference>
<dbReference type="PANTHER" id="PTHR13559:SF1">
    <property type="entry name" value="PROTEIN FUZZY HOMOLOG"/>
    <property type="match status" value="1"/>
</dbReference>
<keyword evidence="5 13" id="KW-1003">Cell membrane</keyword>
<evidence type="ECO:0000256" key="7">
    <source>
        <dbReference type="ARBA" id="ARBA00022490"/>
    </source>
</evidence>
<accession>A0A9N7UWT1</accession>
<dbReference type="GO" id="GO:0005856">
    <property type="term" value="C:cytoskeleton"/>
    <property type="evidence" value="ECO:0007669"/>
    <property type="project" value="UniProtKB-SubCell"/>
</dbReference>
<evidence type="ECO:0000259" key="14">
    <source>
        <dbReference type="PROSITE" id="PS50058"/>
    </source>
</evidence>
<dbReference type="GO" id="GO:0031681">
    <property type="term" value="F:G-protein beta-subunit binding"/>
    <property type="evidence" value="ECO:0007669"/>
    <property type="project" value="InterPro"/>
</dbReference>
<evidence type="ECO:0000256" key="10">
    <source>
        <dbReference type="ARBA" id="ARBA00023224"/>
    </source>
</evidence>
<keyword evidence="9" id="KW-0206">Cytoskeleton</keyword>
<dbReference type="SUPFAM" id="SSF48670">
    <property type="entry name" value="Transducin (heterotrimeric G protein), gamma chain"/>
    <property type="match status" value="1"/>
</dbReference>
<protein>
    <recommendedName>
        <fullName evidence="13">Guanine nucleotide-binding protein subunit gamma</fullName>
    </recommendedName>
</protein>
<dbReference type="InterPro" id="IPR026069">
    <property type="entry name" value="Fuzzy"/>
</dbReference>
<dbReference type="InterPro" id="IPR001770">
    <property type="entry name" value="G-protein_gamma"/>
</dbReference>
<dbReference type="Pfam" id="PF19037">
    <property type="entry name" value="Fuz_longin_2"/>
    <property type="match status" value="1"/>
</dbReference>
<dbReference type="SMART" id="SM00224">
    <property type="entry name" value="GGL"/>
    <property type="match status" value="1"/>
</dbReference>
<dbReference type="Gene3D" id="4.10.260.10">
    <property type="entry name" value="Transducin (heterotrimeric G protein), gamma chain"/>
    <property type="match status" value="1"/>
</dbReference>
<comment type="similarity">
    <text evidence="3 13">Belongs to the G protein gamma family.</text>
</comment>
<evidence type="ECO:0000313" key="15">
    <source>
        <dbReference type="EMBL" id="CAB1437781.1"/>
    </source>
</evidence>
<dbReference type="PANTHER" id="PTHR13559">
    <property type="entry name" value="INTRACELLULAR TRAFFIC PROTEIN-RELATED"/>
    <property type="match status" value="1"/>
</dbReference>
<dbReference type="InterPro" id="IPR036284">
    <property type="entry name" value="GGL_sf"/>
</dbReference>
<dbReference type="PRINTS" id="PR00321">
    <property type="entry name" value="GPROTEING"/>
</dbReference>
<comment type="similarity">
    <text evidence="4">Belongs to the fuzzy family.</text>
</comment>
<dbReference type="Pfam" id="PF19036">
    <property type="entry name" value="Fuz_longin_1"/>
    <property type="match status" value="1"/>
</dbReference>
<name>A0A9N7UWT1_PLEPL</name>